<protein>
    <submittedName>
        <fullName evidence="1">Uncharacterized protein</fullName>
    </submittedName>
</protein>
<proteinExistence type="predicted"/>
<comment type="caution">
    <text evidence="1">The sequence shown here is derived from an EMBL/GenBank/DDBJ whole genome shotgun (WGS) entry which is preliminary data.</text>
</comment>
<name>A0ABQ9V2E1_SAGOE</name>
<evidence type="ECO:0000313" key="1">
    <source>
        <dbReference type="EMBL" id="KAK2103547.1"/>
    </source>
</evidence>
<accession>A0ABQ9V2E1</accession>
<dbReference type="EMBL" id="JASSZA010000008">
    <property type="protein sequence ID" value="KAK2103547.1"/>
    <property type="molecule type" value="Genomic_DNA"/>
</dbReference>
<keyword evidence="2" id="KW-1185">Reference proteome</keyword>
<sequence>MSAHRARDMSSSSTHCMLFTEEYSRWAGSKKEKHVRFEVWDCFAIFACLDLCNMDNLYTQLESAKGLKFFTLTDLCMRLLHPTLGGTYMQWENLYKYFYAISNIKVIGSPQQAALPSQSSKHQSVGEPVPFTLHEELPCRDDGKTAAPATRVALSTHGAPPLEIFWSEEAELLEQKETCEISEAELSLDGQI</sequence>
<reference evidence="1 2" key="1">
    <citation type="submission" date="2023-05" db="EMBL/GenBank/DDBJ databases">
        <title>B98-5 Cell Line De Novo Hybrid Assembly: An Optical Mapping Approach.</title>
        <authorList>
            <person name="Kananen K."/>
            <person name="Auerbach J.A."/>
            <person name="Kautto E."/>
            <person name="Blachly J.S."/>
        </authorList>
    </citation>
    <scope>NUCLEOTIDE SEQUENCE [LARGE SCALE GENOMIC DNA]</scope>
    <source>
        <strain evidence="1">B95-8</strain>
        <tissue evidence="1">Cell line</tissue>
    </source>
</reference>
<organism evidence="1 2">
    <name type="scientific">Saguinus oedipus</name>
    <name type="common">Cotton-top tamarin</name>
    <name type="synonym">Oedipomidas oedipus</name>
    <dbReference type="NCBI Taxonomy" id="9490"/>
    <lineage>
        <taxon>Eukaryota</taxon>
        <taxon>Metazoa</taxon>
        <taxon>Chordata</taxon>
        <taxon>Craniata</taxon>
        <taxon>Vertebrata</taxon>
        <taxon>Euteleostomi</taxon>
        <taxon>Mammalia</taxon>
        <taxon>Eutheria</taxon>
        <taxon>Euarchontoglires</taxon>
        <taxon>Primates</taxon>
        <taxon>Haplorrhini</taxon>
        <taxon>Platyrrhini</taxon>
        <taxon>Cebidae</taxon>
        <taxon>Callitrichinae</taxon>
        <taxon>Saguinus</taxon>
    </lineage>
</organism>
<dbReference type="Gene3D" id="2.60.120.260">
    <property type="entry name" value="Galactose-binding domain-like"/>
    <property type="match status" value="1"/>
</dbReference>
<gene>
    <name evidence="1" type="ORF">P7K49_017403</name>
</gene>
<evidence type="ECO:0000313" key="2">
    <source>
        <dbReference type="Proteomes" id="UP001266305"/>
    </source>
</evidence>
<dbReference type="Proteomes" id="UP001266305">
    <property type="component" value="Unassembled WGS sequence"/>
</dbReference>